<evidence type="ECO:0000313" key="3">
    <source>
        <dbReference type="Proteomes" id="UP000215335"/>
    </source>
</evidence>
<dbReference type="AlphaFoldDB" id="A0A232FAY9"/>
<dbReference type="Proteomes" id="UP000215335">
    <property type="component" value="Unassembled WGS sequence"/>
</dbReference>
<proteinExistence type="predicted"/>
<keyword evidence="3" id="KW-1185">Reference proteome</keyword>
<dbReference type="STRING" id="543379.A0A232FAY9"/>
<name>A0A232FAY9_9HYME</name>
<protein>
    <recommendedName>
        <fullName evidence="1">Mon2 C-terminal domain-containing protein</fullName>
    </recommendedName>
</protein>
<reference evidence="2 3" key="1">
    <citation type="journal article" date="2017" name="Curr. Biol.">
        <title>The Evolution of Venom by Co-option of Single-Copy Genes.</title>
        <authorList>
            <person name="Martinson E.O."/>
            <person name="Mrinalini"/>
            <person name="Kelkar Y.D."/>
            <person name="Chang C.H."/>
            <person name="Werren J.H."/>
        </authorList>
    </citation>
    <scope>NUCLEOTIDE SEQUENCE [LARGE SCALE GENOMIC DNA]</scope>
    <source>
        <strain evidence="2 3">Alberta</strain>
        <tissue evidence="2">Whole body</tissue>
    </source>
</reference>
<gene>
    <name evidence="2" type="ORF">TSAR_004158</name>
</gene>
<feature type="domain" description="Mon2 C-terminal" evidence="1">
    <location>
        <begin position="17"/>
        <end position="105"/>
    </location>
</feature>
<comment type="caution">
    <text evidence="2">The sequence shown here is derived from an EMBL/GenBank/DDBJ whole genome shotgun (WGS) entry which is preliminary data.</text>
</comment>
<accession>A0A232FAY9</accession>
<dbReference type="Pfam" id="PF16206">
    <property type="entry name" value="Mon2_C"/>
    <property type="match status" value="1"/>
</dbReference>
<evidence type="ECO:0000259" key="1">
    <source>
        <dbReference type="Pfam" id="PF16206"/>
    </source>
</evidence>
<sequence length="116" mass="12883">MAASPADLPSQLCFMDFKRYIEDKRRSGKCPLPRLSEISSILKAIATLVISLKKAPANKVERSVWEQLIDLYPCLVESTVVTASNQVSRSLREALMQYHDLLLPPSNINPPTSNGV</sequence>
<dbReference type="InterPro" id="IPR032817">
    <property type="entry name" value="Mon2_C"/>
</dbReference>
<dbReference type="EMBL" id="NNAY01000566">
    <property type="protein sequence ID" value="OXU27629.1"/>
    <property type="molecule type" value="Genomic_DNA"/>
</dbReference>
<organism evidence="2 3">
    <name type="scientific">Trichomalopsis sarcophagae</name>
    <dbReference type="NCBI Taxonomy" id="543379"/>
    <lineage>
        <taxon>Eukaryota</taxon>
        <taxon>Metazoa</taxon>
        <taxon>Ecdysozoa</taxon>
        <taxon>Arthropoda</taxon>
        <taxon>Hexapoda</taxon>
        <taxon>Insecta</taxon>
        <taxon>Pterygota</taxon>
        <taxon>Neoptera</taxon>
        <taxon>Endopterygota</taxon>
        <taxon>Hymenoptera</taxon>
        <taxon>Apocrita</taxon>
        <taxon>Proctotrupomorpha</taxon>
        <taxon>Chalcidoidea</taxon>
        <taxon>Pteromalidae</taxon>
        <taxon>Pteromalinae</taxon>
        <taxon>Trichomalopsis</taxon>
    </lineage>
</organism>
<evidence type="ECO:0000313" key="2">
    <source>
        <dbReference type="EMBL" id="OXU27629.1"/>
    </source>
</evidence>